<keyword evidence="3 7" id="KW-0347">Helicase</keyword>
<evidence type="ECO:0000256" key="1">
    <source>
        <dbReference type="ARBA" id="ARBA00022741"/>
    </source>
</evidence>
<keyword evidence="8" id="KW-1185">Reference proteome</keyword>
<dbReference type="InterPro" id="IPR001650">
    <property type="entry name" value="Helicase_C-like"/>
</dbReference>
<reference evidence="7 8" key="1">
    <citation type="submission" date="2019-04" db="EMBL/GenBank/DDBJ databases">
        <title>Trinickia sp. 7GSK02, isolated from subtropical forest soil.</title>
        <authorList>
            <person name="Gao Z.-H."/>
            <person name="Qiu L.-H."/>
        </authorList>
    </citation>
    <scope>NUCLEOTIDE SEQUENCE [LARGE SCALE GENOMIC DNA]</scope>
    <source>
        <strain evidence="7 8">7GSK02</strain>
    </source>
</reference>
<dbReference type="SUPFAM" id="SSF52540">
    <property type="entry name" value="P-loop containing nucleoside triphosphate hydrolases"/>
    <property type="match status" value="1"/>
</dbReference>
<dbReference type="RefSeq" id="WP_136892740.1">
    <property type="nucleotide sequence ID" value="NZ_SWJE01000002.1"/>
</dbReference>
<dbReference type="InterPro" id="IPR027417">
    <property type="entry name" value="P-loop_NTPase"/>
</dbReference>
<dbReference type="EMBL" id="SWJE01000002">
    <property type="protein sequence ID" value="TKC91704.1"/>
    <property type="molecule type" value="Genomic_DNA"/>
</dbReference>
<dbReference type="Proteomes" id="UP000305539">
    <property type="component" value="Unassembled WGS sequence"/>
</dbReference>
<name>A0A4U1IDH2_9BURK</name>
<dbReference type="Gene3D" id="1.10.3380.30">
    <property type="match status" value="1"/>
</dbReference>
<keyword evidence="4" id="KW-0067">ATP-binding</keyword>
<dbReference type="GO" id="GO:0005524">
    <property type="term" value="F:ATP binding"/>
    <property type="evidence" value="ECO:0007669"/>
    <property type="project" value="UniProtKB-KW"/>
</dbReference>
<keyword evidence="2" id="KW-0378">Hydrolase</keyword>
<gene>
    <name evidence="7" type="ORF">FAZ69_04480</name>
</gene>
<evidence type="ECO:0000313" key="8">
    <source>
        <dbReference type="Proteomes" id="UP000305539"/>
    </source>
</evidence>
<dbReference type="Pfam" id="PF00271">
    <property type="entry name" value="Helicase_C"/>
    <property type="match status" value="1"/>
</dbReference>
<sequence>MKFELPENHGLSAATLASLVHREDDGEGVSLTDAQFAALNAGVGRGESALVVSPTSTGKTQIALWAIAHGLEQNCRTVYLLTHRALARQKFDDFRSLLIGSHLGGDLASLVIATGDYVEAADGSVPRNPLQAPLVVATYEKYLALLSAGGVPADMTSTVVVCDEIQLIGDEHRGQNVEVLLSLLRNAGWKQFVGLSAVLQARDAQELAHWLGVVLVVEHKREKPLRYECWASGGIFSVETAAPENITHTAHAGGIRLDVLSTLAVLLNQRPAPSPIIVFCATRRQIYELADGYFKSVSKGISGQLSLAFDAFPATSANSRLAQYLPFRFAVHSADLTEEERSVIEQHLLEGKLDVVFATTTLAAGVNFPLGAAIILWERWNFDQRRFEPIPSAEFHNMAGRVGRMGFEHEHGRVIFLAQQEQQARASRQYLDLGSLPPLESRIGPSRFDQLTLQLVASGLCASRAEVDSLVKSTLSGLREEDRNTSAFLSWSRLLGQSIDYLVQEALLLEASSGRLVATQLGKAIAHSGLLPETGTVLVRHLVKQASILSGYLPAAASPGDANKLAFLTVAACFSSPEFRGGKRAKQTRPLPFQMGERFLIDADRYKAELIEPVWQSDPHPINAAKITIDWINGATLRDLENSFETLSAGHLRDMFRNVCWVLQGVASIIEAAADVRAPGMVRLPYLLIPDDQLANLRKLPRYIRRLAIRVAEGLPDDVVWMTWLNTRGGAFALTRSEILGLRLRGYVSLDQLMLGTPEADAVRLSVFEKVQPSPHAKANWLRDASRQWKQQQRQRVAERHAVRAKRCPNAQHVETYYTSRGTAFEAAFEKVMQLLNIKFQRLDDKTVTGAPDYLLELTDSPPLVIELKSKVNDKLVDYNSAVEVLAASEVHGYKETFCVTLCHPGVDPSVPSVINACGRLAVVESHDLGEALLRLCEGNLTQAQLWQWLATPGQAKADDLPFRIYP</sequence>
<organism evidence="7 8">
    <name type="scientific">Trinickia terrae</name>
    <dbReference type="NCBI Taxonomy" id="2571161"/>
    <lineage>
        <taxon>Bacteria</taxon>
        <taxon>Pseudomonadati</taxon>
        <taxon>Pseudomonadota</taxon>
        <taxon>Betaproteobacteria</taxon>
        <taxon>Burkholderiales</taxon>
        <taxon>Burkholderiaceae</taxon>
        <taxon>Trinickia</taxon>
    </lineage>
</organism>
<evidence type="ECO:0000256" key="2">
    <source>
        <dbReference type="ARBA" id="ARBA00022801"/>
    </source>
</evidence>
<dbReference type="PROSITE" id="PS51194">
    <property type="entry name" value="HELICASE_CTER"/>
    <property type="match status" value="1"/>
</dbReference>
<dbReference type="GO" id="GO:0016787">
    <property type="term" value="F:hydrolase activity"/>
    <property type="evidence" value="ECO:0007669"/>
    <property type="project" value="UniProtKB-KW"/>
</dbReference>
<accession>A0A4U1IDH2</accession>
<evidence type="ECO:0000256" key="4">
    <source>
        <dbReference type="ARBA" id="ARBA00022840"/>
    </source>
</evidence>
<dbReference type="SMART" id="SM00487">
    <property type="entry name" value="DEXDc"/>
    <property type="match status" value="1"/>
</dbReference>
<dbReference type="InterPro" id="IPR014001">
    <property type="entry name" value="Helicase_ATP-bd"/>
</dbReference>
<dbReference type="CDD" id="cd17921">
    <property type="entry name" value="DEXHc_Ski2"/>
    <property type="match status" value="1"/>
</dbReference>
<evidence type="ECO:0000259" key="6">
    <source>
        <dbReference type="PROSITE" id="PS51194"/>
    </source>
</evidence>
<feature type="domain" description="Helicase C-terminal" evidence="6">
    <location>
        <begin position="258"/>
        <end position="454"/>
    </location>
</feature>
<dbReference type="PANTHER" id="PTHR47961">
    <property type="entry name" value="DNA POLYMERASE THETA, PUTATIVE (AFU_ORTHOLOGUE AFUA_1G05260)-RELATED"/>
    <property type="match status" value="1"/>
</dbReference>
<dbReference type="OrthoDB" id="9807155at2"/>
<dbReference type="PANTHER" id="PTHR47961:SF1">
    <property type="entry name" value="ATP-DEPENDENT HELICASE MJ1401-RELATED"/>
    <property type="match status" value="1"/>
</dbReference>
<evidence type="ECO:0000313" key="7">
    <source>
        <dbReference type="EMBL" id="TKC91704.1"/>
    </source>
</evidence>
<dbReference type="GO" id="GO:0004386">
    <property type="term" value="F:helicase activity"/>
    <property type="evidence" value="ECO:0007669"/>
    <property type="project" value="UniProtKB-KW"/>
</dbReference>
<dbReference type="Gene3D" id="3.40.50.300">
    <property type="entry name" value="P-loop containing nucleotide triphosphate hydrolases"/>
    <property type="match status" value="2"/>
</dbReference>
<dbReference type="AlphaFoldDB" id="A0A4U1IDH2"/>
<dbReference type="PROSITE" id="PS51192">
    <property type="entry name" value="HELICASE_ATP_BIND_1"/>
    <property type="match status" value="1"/>
</dbReference>
<keyword evidence="1" id="KW-0547">Nucleotide-binding</keyword>
<dbReference type="Pfam" id="PF00270">
    <property type="entry name" value="DEAD"/>
    <property type="match status" value="1"/>
</dbReference>
<evidence type="ECO:0000259" key="5">
    <source>
        <dbReference type="PROSITE" id="PS51192"/>
    </source>
</evidence>
<dbReference type="SMART" id="SM00490">
    <property type="entry name" value="HELICc"/>
    <property type="match status" value="1"/>
</dbReference>
<proteinExistence type="predicted"/>
<feature type="domain" description="Helicase ATP-binding" evidence="5">
    <location>
        <begin position="40"/>
        <end position="217"/>
    </location>
</feature>
<dbReference type="InterPro" id="IPR050474">
    <property type="entry name" value="Hel308_SKI2-like"/>
</dbReference>
<comment type="caution">
    <text evidence="7">The sequence shown here is derived from an EMBL/GenBank/DDBJ whole genome shotgun (WGS) entry which is preliminary data.</text>
</comment>
<protein>
    <submittedName>
        <fullName evidence="7">DEAD/DEAH box helicase</fullName>
    </submittedName>
</protein>
<evidence type="ECO:0000256" key="3">
    <source>
        <dbReference type="ARBA" id="ARBA00022806"/>
    </source>
</evidence>
<dbReference type="InterPro" id="IPR011545">
    <property type="entry name" value="DEAD/DEAH_box_helicase_dom"/>
</dbReference>
<dbReference type="GO" id="GO:0003676">
    <property type="term" value="F:nucleic acid binding"/>
    <property type="evidence" value="ECO:0007669"/>
    <property type="project" value="InterPro"/>
</dbReference>